<keyword evidence="1" id="KW-0472">Membrane</keyword>
<protein>
    <submittedName>
        <fullName evidence="2">Uncharacterized protein</fullName>
    </submittedName>
</protein>
<reference evidence="2 3" key="1">
    <citation type="submission" date="2019-09" db="EMBL/GenBank/DDBJ databases">
        <title>Taxonomic organization of the family Brucellaceae based on a phylogenomic approach.</title>
        <authorList>
            <person name="Leclercq S."/>
            <person name="Cloeckaert A."/>
            <person name="Zygmunt M.S."/>
        </authorList>
    </citation>
    <scope>NUCLEOTIDE SEQUENCE [LARGE SCALE GENOMIC DNA]</scope>
    <source>
        <strain evidence="2 3">WS1830</strain>
    </source>
</reference>
<proteinExistence type="predicted"/>
<name>A0A6L3YW69_9HYPH</name>
<evidence type="ECO:0000256" key="1">
    <source>
        <dbReference type="SAM" id="Phobius"/>
    </source>
</evidence>
<dbReference type="Proteomes" id="UP000481643">
    <property type="component" value="Unassembled WGS sequence"/>
</dbReference>
<feature type="transmembrane region" description="Helical" evidence="1">
    <location>
        <begin position="6"/>
        <end position="28"/>
    </location>
</feature>
<keyword evidence="1" id="KW-0812">Transmembrane</keyword>
<dbReference type="RefSeq" id="WP_151651065.1">
    <property type="nucleotide sequence ID" value="NZ_WBVX01000002.1"/>
</dbReference>
<evidence type="ECO:0000313" key="3">
    <source>
        <dbReference type="Proteomes" id="UP000481643"/>
    </source>
</evidence>
<keyword evidence="1" id="KW-1133">Transmembrane helix</keyword>
<comment type="caution">
    <text evidence="2">The sequence shown here is derived from an EMBL/GenBank/DDBJ whole genome shotgun (WGS) entry which is preliminary data.</text>
</comment>
<sequence>MQETSWALEIAKIFPTTIISLGVGYIAYMQWKTAHTKVIIDLFDKRLAIYEAVLEAVTLSNIDDGTGKQLQKSHSMLFRARSDATFLFGEDVASIITEIIKCVSLQRRNERRLDRDLTEDARERLANELELSANRQDKLARDFQTMCLPFMQIITKKIRSPAEWVRDKNAARWRYADEVQLRQRRE</sequence>
<dbReference type="AlphaFoldDB" id="A0A6L3YW69"/>
<dbReference type="EMBL" id="WBVX01000002">
    <property type="protein sequence ID" value="KAB2689686.1"/>
    <property type="molecule type" value="Genomic_DNA"/>
</dbReference>
<organism evidence="2 3">
    <name type="scientific">Brucella tritici</name>
    <dbReference type="NCBI Taxonomy" id="94626"/>
    <lineage>
        <taxon>Bacteria</taxon>
        <taxon>Pseudomonadati</taxon>
        <taxon>Pseudomonadota</taxon>
        <taxon>Alphaproteobacteria</taxon>
        <taxon>Hyphomicrobiales</taxon>
        <taxon>Brucellaceae</taxon>
        <taxon>Brucella/Ochrobactrum group</taxon>
        <taxon>Brucella</taxon>
    </lineage>
</organism>
<accession>A0A6L3YW69</accession>
<gene>
    <name evidence="2" type="ORF">F9L08_03235</name>
</gene>
<evidence type="ECO:0000313" key="2">
    <source>
        <dbReference type="EMBL" id="KAB2689686.1"/>
    </source>
</evidence>